<keyword evidence="6" id="KW-0479">Metal-binding</keyword>
<comment type="similarity">
    <text evidence="3">Belongs to the cytochrome b560 family.</text>
</comment>
<keyword evidence="4" id="KW-0349">Heme</keyword>
<keyword evidence="7 10" id="KW-1133">Transmembrane helix</keyword>
<dbReference type="InterPro" id="IPR000701">
    <property type="entry name" value="SuccDH_FuR_B_TM-su"/>
</dbReference>
<dbReference type="Gene3D" id="1.20.1300.10">
    <property type="entry name" value="Fumarate reductase/succinate dehydrogenase, transmembrane subunit"/>
    <property type="match status" value="1"/>
</dbReference>
<evidence type="ECO:0000256" key="5">
    <source>
        <dbReference type="ARBA" id="ARBA00022692"/>
    </source>
</evidence>
<dbReference type="STRING" id="211114.SAMN04489726_6519"/>
<evidence type="ECO:0000256" key="2">
    <source>
        <dbReference type="ARBA" id="ARBA00004370"/>
    </source>
</evidence>
<dbReference type="AlphaFoldDB" id="A0A1H0B7C6"/>
<dbReference type="OrthoDB" id="276905at2"/>
<dbReference type="InterPro" id="IPR034804">
    <property type="entry name" value="SQR/QFR_C/D"/>
</dbReference>
<evidence type="ECO:0000256" key="6">
    <source>
        <dbReference type="ARBA" id="ARBA00022723"/>
    </source>
</evidence>
<dbReference type="NCBIfam" id="TIGR02970">
    <property type="entry name" value="succ_dehyd_cytB"/>
    <property type="match status" value="1"/>
</dbReference>
<keyword evidence="8" id="KW-0408">Iron</keyword>
<dbReference type="GO" id="GO:0046872">
    <property type="term" value="F:metal ion binding"/>
    <property type="evidence" value="ECO:0007669"/>
    <property type="project" value="UniProtKB-KW"/>
</dbReference>
<dbReference type="InterPro" id="IPR014314">
    <property type="entry name" value="Succ_DH_cytb556"/>
</dbReference>
<comment type="subcellular location">
    <subcellularLocation>
        <location evidence="2">Membrane</location>
    </subcellularLocation>
</comment>
<dbReference type="CDD" id="cd03501">
    <property type="entry name" value="SQR_TypeA_SdhC_like"/>
    <property type="match status" value="1"/>
</dbReference>
<evidence type="ECO:0000256" key="3">
    <source>
        <dbReference type="ARBA" id="ARBA00007244"/>
    </source>
</evidence>
<dbReference type="eggNOG" id="COG2009">
    <property type="taxonomic scope" value="Bacteria"/>
</dbReference>
<proteinExistence type="inferred from homology"/>
<dbReference type="PANTHER" id="PTHR41910">
    <property type="entry name" value="SUCCINATE DEHYDROGENASE 2 MEMBRANE SUBUNIT SDHC"/>
    <property type="match status" value="1"/>
</dbReference>
<evidence type="ECO:0000313" key="12">
    <source>
        <dbReference type="Proteomes" id="UP000183376"/>
    </source>
</evidence>
<dbReference type="GO" id="GO:0006099">
    <property type="term" value="P:tricarboxylic acid cycle"/>
    <property type="evidence" value="ECO:0007669"/>
    <property type="project" value="InterPro"/>
</dbReference>
<protein>
    <submittedName>
        <fullName evidence="11">Succinate dehydrogenase subunit C</fullName>
    </submittedName>
</protein>
<evidence type="ECO:0000256" key="4">
    <source>
        <dbReference type="ARBA" id="ARBA00022617"/>
    </source>
</evidence>
<dbReference type="GO" id="GO:0009055">
    <property type="term" value="F:electron transfer activity"/>
    <property type="evidence" value="ECO:0007669"/>
    <property type="project" value="InterPro"/>
</dbReference>
<feature type="transmembrane region" description="Helical" evidence="10">
    <location>
        <begin position="30"/>
        <end position="52"/>
    </location>
</feature>
<evidence type="ECO:0000256" key="10">
    <source>
        <dbReference type="SAM" id="Phobius"/>
    </source>
</evidence>
<evidence type="ECO:0000256" key="8">
    <source>
        <dbReference type="ARBA" id="ARBA00023004"/>
    </source>
</evidence>
<feature type="transmembrane region" description="Helical" evidence="10">
    <location>
        <begin position="73"/>
        <end position="92"/>
    </location>
</feature>
<dbReference type="PANTHER" id="PTHR41910:SF1">
    <property type="entry name" value="SUCCINATE DEHYDROGENASE HYDROPHOBIC MEMBRANE ANCHOR SUBUNIT"/>
    <property type="match status" value="1"/>
</dbReference>
<dbReference type="InterPro" id="IPR039023">
    <property type="entry name" value="SdhC_prok"/>
</dbReference>
<keyword evidence="9 10" id="KW-0472">Membrane</keyword>
<evidence type="ECO:0000313" key="11">
    <source>
        <dbReference type="EMBL" id="SDN41585.1"/>
    </source>
</evidence>
<organism evidence="11 12">
    <name type="scientific">Allokutzneria albata</name>
    <name type="common">Kibdelosporangium albatum</name>
    <dbReference type="NCBI Taxonomy" id="211114"/>
    <lineage>
        <taxon>Bacteria</taxon>
        <taxon>Bacillati</taxon>
        <taxon>Actinomycetota</taxon>
        <taxon>Actinomycetes</taxon>
        <taxon>Pseudonocardiales</taxon>
        <taxon>Pseudonocardiaceae</taxon>
        <taxon>Allokutzneria</taxon>
    </lineage>
</organism>
<gene>
    <name evidence="11" type="ORF">SAMN04489726_6519</name>
</gene>
<evidence type="ECO:0000256" key="1">
    <source>
        <dbReference type="ARBA" id="ARBA00001971"/>
    </source>
</evidence>
<dbReference type="Pfam" id="PF01127">
    <property type="entry name" value="Sdh_cyt"/>
    <property type="match status" value="1"/>
</dbReference>
<sequence length="144" mass="15888">MASTTAAAGAPSSGTRSRGGGKLYRGDLGMWSWVAHRITGVLTFFFLFVHVIDTALVRVSPDAYDEVISLYKAPFFVLFELGLVAAILFHALNGVRIMLVDFWSKGPRLQRPMLWTIIVLWLVVMIPGTYYLVSKALSMLFGGS</sequence>
<name>A0A1H0B7C6_ALLAB</name>
<dbReference type="SUPFAM" id="SSF81343">
    <property type="entry name" value="Fumarate reductase respiratory complex transmembrane subunits"/>
    <property type="match status" value="1"/>
</dbReference>
<evidence type="ECO:0000256" key="7">
    <source>
        <dbReference type="ARBA" id="ARBA00022989"/>
    </source>
</evidence>
<dbReference type="RefSeq" id="WP_030426932.1">
    <property type="nucleotide sequence ID" value="NZ_JOEF01000001.1"/>
</dbReference>
<accession>A0A1H0B7C6</accession>
<dbReference type="GO" id="GO:0016020">
    <property type="term" value="C:membrane"/>
    <property type="evidence" value="ECO:0007669"/>
    <property type="project" value="UniProtKB-SubCell"/>
</dbReference>
<dbReference type="Proteomes" id="UP000183376">
    <property type="component" value="Chromosome I"/>
</dbReference>
<dbReference type="EMBL" id="LT629701">
    <property type="protein sequence ID" value="SDN41585.1"/>
    <property type="molecule type" value="Genomic_DNA"/>
</dbReference>
<keyword evidence="5 10" id="KW-0812">Transmembrane</keyword>
<feature type="transmembrane region" description="Helical" evidence="10">
    <location>
        <begin position="112"/>
        <end position="133"/>
    </location>
</feature>
<comment type="cofactor">
    <cofactor evidence="1">
        <name>heme</name>
        <dbReference type="ChEBI" id="CHEBI:30413"/>
    </cofactor>
</comment>
<reference evidence="11 12" key="1">
    <citation type="submission" date="2016-10" db="EMBL/GenBank/DDBJ databases">
        <authorList>
            <person name="de Groot N.N."/>
        </authorList>
    </citation>
    <scope>NUCLEOTIDE SEQUENCE [LARGE SCALE GENOMIC DNA]</scope>
    <source>
        <strain evidence="11 12">DSM 44149</strain>
    </source>
</reference>
<evidence type="ECO:0000256" key="9">
    <source>
        <dbReference type="ARBA" id="ARBA00023136"/>
    </source>
</evidence>
<keyword evidence="12" id="KW-1185">Reference proteome</keyword>